<accession>A0ABW6Y357</accession>
<dbReference type="Gene3D" id="1.10.1740.10">
    <property type="match status" value="1"/>
</dbReference>
<keyword evidence="3" id="KW-0731">Sigma factor</keyword>
<dbReference type="EMBL" id="JBIBDZ010000019">
    <property type="protein sequence ID" value="MFF5924204.1"/>
    <property type="molecule type" value="Genomic_DNA"/>
</dbReference>
<comment type="similarity">
    <text evidence="1">Belongs to the sigma-70 factor family. ECF subfamily.</text>
</comment>
<dbReference type="PANTHER" id="PTHR43133">
    <property type="entry name" value="RNA POLYMERASE ECF-TYPE SIGMA FACTO"/>
    <property type="match status" value="1"/>
</dbReference>
<keyword evidence="8" id="KW-1185">Reference proteome</keyword>
<evidence type="ECO:0000259" key="6">
    <source>
        <dbReference type="Pfam" id="PF08281"/>
    </source>
</evidence>
<keyword evidence="5" id="KW-0804">Transcription</keyword>
<dbReference type="NCBIfam" id="TIGR02937">
    <property type="entry name" value="sigma70-ECF"/>
    <property type="match status" value="1"/>
</dbReference>
<dbReference type="InterPro" id="IPR013325">
    <property type="entry name" value="RNA_pol_sigma_r2"/>
</dbReference>
<sequence length="189" mass="21329">MTEVPAPITTLLVQGHGCFEGSRRPPDQDAFDALYTREMRAVTVFLMNLGASVYEAADAAHEAFLTLLPDKWRQLEHPRAWLRKVAYRNYLRQVDRRDHPLDPVPDRPGGTCPVDLVLLTEEQARVLQALGQLSPAEREAMAWKLDGFTHEEAARALGKSPSAVRKAYERARTRLITLLELKREAESGE</sequence>
<dbReference type="PANTHER" id="PTHR43133:SF8">
    <property type="entry name" value="RNA POLYMERASE SIGMA FACTOR HI_1459-RELATED"/>
    <property type="match status" value="1"/>
</dbReference>
<keyword evidence="2" id="KW-0805">Transcription regulation</keyword>
<dbReference type="Pfam" id="PF08281">
    <property type="entry name" value="Sigma70_r4_2"/>
    <property type="match status" value="1"/>
</dbReference>
<dbReference type="InterPro" id="IPR039425">
    <property type="entry name" value="RNA_pol_sigma-70-like"/>
</dbReference>
<dbReference type="InterPro" id="IPR014284">
    <property type="entry name" value="RNA_pol_sigma-70_dom"/>
</dbReference>
<dbReference type="Gene3D" id="1.10.10.10">
    <property type="entry name" value="Winged helix-like DNA-binding domain superfamily/Winged helix DNA-binding domain"/>
    <property type="match status" value="1"/>
</dbReference>
<feature type="domain" description="RNA polymerase sigma factor 70 region 4 type 2" evidence="6">
    <location>
        <begin position="125"/>
        <end position="175"/>
    </location>
</feature>
<evidence type="ECO:0000256" key="2">
    <source>
        <dbReference type="ARBA" id="ARBA00023015"/>
    </source>
</evidence>
<organism evidence="7 8">
    <name type="scientific">Streptomyces flavochromogenes</name>
    <dbReference type="NCBI Taxonomy" id="68199"/>
    <lineage>
        <taxon>Bacteria</taxon>
        <taxon>Bacillati</taxon>
        <taxon>Actinomycetota</taxon>
        <taxon>Actinomycetes</taxon>
        <taxon>Kitasatosporales</taxon>
        <taxon>Streptomycetaceae</taxon>
        <taxon>Streptomyces</taxon>
    </lineage>
</organism>
<dbReference type="SUPFAM" id="SSF88946">
    <property type="entry name" value="Sigma2 domain of RNA polymerase sigma factors"/>
    <property type="match status" value="1"/>
</dbReference>
<reference evidence="7 8" key="1">
    <citation type="submission" date="2024-10" db="EMBL/GenBank/DDBJ databases">
        <title>The Natural Products Discovery Center: Release of the First 8490 Sequenced Strains for Exploring Actinobacteria Biosynthetic Diversity.</title>
        <authorList>
            <person name="Kalkreuter E."/>
            <person name="Kautsar S.A."/>
            <person name="Yang D."/>
            <person name="Bader C.D."/>
            <person name="Teijaro C.N."/>
            <person name="Fluegel L."/>
            <person name="Davis C.M."/>
            <person name="Simpson J.R."/>
            <person name="Lauterbach L."/>
            <person name="Steele A.D."/>
            <person name="Gui C."/>
            <person name="Meng S."/>
            <person name="Li G."/>
            <person name="Viehrig K."/>
            <person name="Ye F."/>
            <person name="Su P."/>
            <person name="Kiefer A.F."/>
            <person name="Nichols A."/>
            <person name="Cepeda A.J."/>
            <person name="Yan W."/>
            <person name="Fan B."/>
            <person name="Jiang Y."/>
            <person name="Adhikari A."/>
            <person name="Zheng C.-J."/>
            <person name="Schuster L."/>
            <person name="Cowan T.M."/>
            <person name="Smanski M.J."/>
            <person name="Chevrette M.G."/>
            <person name="De Carvalho L.P.S."/>
            <person name="Shen B."/>
        </authorList>
    </citation>
    <scope>NUCLEOTIDE SEQUENCE [LARGE SCALE GENOMIC DNA]</scope>
    <source>
        <strain evidence="7 8">NPDC012605</strain>
    </source>
</reference>
<dbReference type="SUPFAM" id="SSF88659">
    <property type="entry name" value="Sigma3 and sigma4 domains of RNA polymerase sigma factors"/>
    <property type="match status" value="1"/>
</dbReference>
<evidence type="ECO:0000256" key="1">
    <source>
        <dbReference type="ARBA" id="ARBA00010641"/>
    </source>
</evidence>
<evidence type="ECO:0000256" key="3">
    <source>
        <dbReference type="ARBA" id="ARBA00023082"/>
    </source>
</evidence>
<name>A0ABW6Y357_9ACTN</name>
<dbReference type="InterPro" id="IPR013324">
    <property type="entry name" value="RNA_pol_sigma_r3/r4-like"/>
</dbReference>
<dbReference type="Proteomes" id="UP001602370">
    <property type="component" value="Unassembled WGS sequence"/>
</dbReference>
<dbReference type="InterPro" id="IPR036388">
    <property type="entry name" value="WH-like_DNA-bd_sf"/>
</dbReference>
<dbReference type="InterPro" id="IPR013249">
    <property type="entry name" value="RNA_pol_sigma70_r4_t2"/>
</dbReference>
<gene>
    <name evidence="7" type="ORF">ACFY8C_38650</name>
</gene>
<protein>
    <submittedName>
        <fullName evidence="7">RNA polymerase sigma factor</fullName>
    </submittedName>
</protein>
<evidence type="ECO:0000256" key="5">
    <source>
        <dbReference type="ARBA" id="ARBA00023163"/>
    </source>
</evidence>
<evidence type="ECO:0000313" key="7">
    <source>
        <dbReference type="EMBL" id="MFF5924204.1"/>
    </source>
</evidence>
<dbReference type="RefSeq" id="WP_388312086.1">
    <property type="nucleotide sequence ID" value="NZ_JBIBDZ010000019.1"/>
</dbReference>
<evidence type="ECO:0000313" key="8">
    <source>
        <dbReference type="Proteomes" id="UP001602370"/>
    </source>
</evidence>
<proteinExistence type="inferred from homology"/>
<evidence type="ECO:0000256" key="4">
    <source>
        <dbReference type="ARBA" id="ARBA00023125"/>
    </source>
</evidence>
<comment type="caution">
    <text evidence="7">The sequence shown here is derived from an EMBL/GenBank/DDBJ whole genome shotgun (WGS) entry which is preliminary data.</text>
</comment>
<keyword evidence="4" id="KW-0238">DNA-binding</keyword>